<dbReference type="AlphaFoldDB" id="A0A1G7P584"/>
<name>A0A1G7P584_9PSEU</name>
<evidence type="ECO:0000313" key="1">
    <source>
        <dbReference type="EMBL" id="SDF81438.1"/>
    </source>
</evidence>
<dbReference type="GO" id="GO:0006508">
    <property type="term" value="P:proteolysis"/>
    <property type="evidence" value="ECO:0007669"/>
    <property type="project" value="InterPro"/>
</dbReference>
<accession>A0A1G7P584</accession>
<dbReference type="EMBL" id="FNCC01000003">
    <property type="protein sequence ID" value="SDF81438.1"/>
    <property type="molecule type" value="Genomic_DNA"/>
</dbReference>
<dbReference type="InterPro" id="IPR036852">
    <property type="entry name" value="Peptidase_S8/S53_dom_sf"/>
</dbReference>
<dbReference type="STRING" id="200378.SAMN05216553_103410"/>
<proteinExistence type="predicted"/>
<dbReference type="Gene3D" id="3.40.50.200">
    <property type="entry name" value="Peptidase S8/S53 domain"/>
    <property type="match status" value="1"/>
</dbReference>
<reference evidence="2" key="1">
    <citation type="submission" date="2016-10" db="EMBL/GenBank/DDBJ databases">
        <authorList>
            <person name="Varghese N."/>
            <person name="Submissions S."/>
        </authorList>
    </citation>
    <scope>NUCLEOTIDE SEQUENCE [LARGE SCALE GENOMIC DNA]</scope>
    <source>
        <strain evidence="2">CGMCC 4.3506</strain>
    </source>
</reference>
<dbReference type="GO" id="GO:0004252">
    <property type="term" value="F:serine-type endopeptidase activity"/>
    <property type="evidence" value="ECO:0007669"/>
    <property type="project" value="InterPro"/>
</dbReference>
<gene>
    <name evidence="1" type="ORF">SAMN05216553_103410</name>
</gene>
<dbReference type="Proteomes" id="UP000199623">
    <property type="component" value="Unassembled WGS sequence"/>
</dbReference>
<protein>
    <submittedName>
        <fullName evidence="1">Uncharacterized protein</fullName>
    </submittedName>
</protein>
<evidence type="ECO:0000313" key="2">
    <source>
        <dbReference type="Proteomes" id="UP000199623"/>
    </source>
</evidence>
<organism evidence="1 2">
    <name type="scientific">Lentzea fradiae</name>
    <dbReference type="NCBI Taxonomy" id="200378"/>
    <lineage>
        <taxon>Bacteria</taxon>
        <taxon>Bacillati</taxon>
        <taxon>Actinomycetota</taxon>
        <taxon>Actinomycetes</taxon>
        <taxon>Pseudonocardiales</taxon>
        <taxon>Pseudonocardiaceae</taxon>
        <taxon>Lentzea</taxon>
    </lineage>
</organism>
<keyword evidence="2" id="KW-1185">Reference proteome</keyword>
<sequence>MFAGIASLIVRKSGRLGFANPAFYARHHEFNRAKDNPLGTRDTVVFAINDHETVELVTPGRWEDADLVFAPGHNTATGLGTPTRRLLDSFPLKR</sequence>